<gene>
    <name evidence="1" type="ORF">RhiirA1_457143</name>
</gene>
<dbReference type="AlphaFoldDB" id="A0A2N0RZ00"/>
<sequence>MTNNKSNNNDRDSDVKNFELINVNRAGISYGELKQLHNISMLALSNVNLGDFKLKTILSLTLICDNNYTLPPAVNTFFIVITKNIIFFKRCVNIYDEQQLFRWGNYCICCWKAEHNSSECKNELEVMLFNEEFRSPEEIIVVSSSKCGHLGNIVNEVVVHPHKDIAIEMVCNYVQIQDNIVIEVYKWIVVAVDIADDVVVDVVGEVDVDVAVAVFKNNLHD</sequence>
<evidence type="ECO:0000313" key="1">
    <source>
        <dbReference type="EMBL" id="PKC68512.1"/>
    </source>
</evidence>
<proteinExistence type="predicted"/>
<dbReference type="VEuPathDB" id="FungiDB:RhiirA1_457143"/>
<dbReference type="Proteomes" id="UP000232688">
    <property type="component" value="Unassembled WGS sequence"/>
</dbReference>
<dbReference type="EMBL" id="LLXH01000328">
    <property type="protein sequence ID" value="PKC68512.1"/>
    <property type="molecule type" value="Genomic_DNA"/>
</dbReference>
<dbReference type="VEuPathDB" id="FungiDB:RhiirFUN_005462"/>
<protein>
    <submittedName>
        <fullName evidence="1">Uncharacterized protein</fullName>
    </submittedName>
</protein>
<evidence type="ECO:0000313" key="2">
    <source>
        <dbReference type="Proteomes" id="UP000232688"/>
    </source>
</evidence>
<accession>A0A2N0RZ00</accession>
<name>A0A2N0RZ00_9GLOM</name>
<organism evidence="1 2">
    <name type="scientific">Rhizophagus irregularis</name>
    <dbReference type="NCBI Taxonomy" id="588596"/>
    <lineage>
        <taxon>Eukaryota</taxon>
        <taxon>Fungi</taxon>
        <taxon>Fungi incertae sedis</taxon>
        <taxon>Mucoromycota</taxon>
        <taxon>Glomeromycotina</taxon>
        <taxon>Glomeromycetes</taxon>
        <taxon>Glomerales</taxon>
        <taxon>Glomeraceae</taxon>
        <taxon>Rhizophagus</taxon>
    </lineage>
</organism>
<comment type="caution">
    <text evidence="1">The sequence shown here is derived from an EMBL/GenBank/DDBJ whole genome shotgun (WGS) entry which is preliminary data.</text>
</comment>
<reference evidence="1 2" key="1">
    <citation type="submission" date="2017-10" db="EMBL/GenBank/DDBJ databases">
        <title>Extensive intraspecific genome diversity in a model arbuscular mycorrhizal fungus.</title>
        <authorList>
            <person name="Chen E.C.H."/>
            <person name="Morin E."/>
            <person name="Baudet D."/>
            <person name="Noel J."/>
            <person name="Ndikumana S."/>
            <person name="Charron P."/>
            <person name="St-Onge C."/>
            <person name="Giorgi J."/>
            <person name="Grigoriev I.V."/>
            <person name="Roux C."/>
            <person name="Martin F.M."/>
            <person name="Corradi N."/>
        </authorList>
    </citation>
    <scope>NUCLEOTIDE SEQUENCE [LARGE SCALE GENOMIC DNA]</scope>
    <source>
        <strain evidence="1 2">A1</strain>
    </source>
</reference>
<reference evidence="1 2" key="2">
    <citation type="submission" date="2017-10" db="EMBL/GenBank/DDBJ databases">
        <title>Genome analyses suggest a sexual origin of heterokaryosis in a supposedly ancient asexual fungus.</title>
        <authorList>
            <person name="Corradi N."/>
            <person name="Sedzielewska K."/>
            <person name="Noel J."/>
            <person name="Charron P."/>
            <person name="Farinelli L."/>
            <person name="Marton T."/>
            <person name="Kruger M."/>
            <person name="Pelin A."/>
            <person name="Brachmann A."/>
            <person name="Corradi N."/>
        </authorList>
    </citation>
    <scope>NUCLEOTIDE SEQUENCE [LARGE SCALE GENOMIC DNA]</scope>
    <source>
        <strain evidence="1 2">A1</strain>
    </source>
</reference>